<dbReference type="KEGG" id="dli:dnl_46730"/>
<evidence type="ECO:0000256" key="1">
    <source>
        <dbReference type="SAM" id="Phobius"/>
    </source>
</evidence>
<gene>
    <name evidence="2" type="ORF">dnl_46730</name>
</gene>
<keyword evidence="1" id="KW-1133">Transmembrane helix</keyword>
<sequence>MQHFDTINKNSCLVEIKIDFVKLAQKVLIICLCIEIGFVLLDFFINYNKWSGYKSLHRLCNIAREDSLASLFGTIQTLMAGLTLWLIVLIQKNNTQTPKKEIFGWCVLAVFFTYMAIDDGAEIHERLGTVFEQMYKGSNHILSFFPSYAWQIIFVPIFGVISIYTYMFLWKQLDTGYSKLLITGAIACFIMAVVLDFFEGMDITHNWNLQTIIKKKYSLKTYTVSHFSKSLEEFLEMAGITFFWVCFIACLKTIFQKGVYFISK</sequence>
<dbReference type="EMBL" id="CP061799">
    <property type="protein sequence ID" value="QTA82299.1"/>
    <property type="molecule type" value="Genomic_DNA"/>
</dbReference>
<feature type="transmembrane region" description="Helical" evidence="1">
    <location>
        <begin position="148"/>
        <end position="168"/>
    </location>
</feature>
<keyword evidence="3" id="KW-1185">Reference proteome</keyword>
<evidence type="ECO:0000313" key="3">
    <source>
        <dbReference type="Proteomes" id="UP000663720"/>
    </source>
</evidence>
<dbReference type="Proteomes" id="UP000663720">
    <property type="component" value="Chromosome"/>
</dbReference>
<accession>A0A975BBP1</accession>
<keyword evidence="1" id="KW-0472">Membrane</keyword>
<feature type="transmembrane region" description="Helical" evidence="1">
    <location>
        <begin position="234"/>
        <end position="255"/>
    </location>
</feature>
<feature type="transmembrane region" description="Helical" evidence="1">
    <location>
        <begin position="180"/>
        <end position="198"/>
    </location>
</feature>
<dbReference type="AlphaFoldDB" id="A0A975BBP1"/>
<keyword evidence="1" id="KW-0812">Transmembrane</keyword>
<feature type="transmembrane region" description="Helical" evidence="1">
    <location>
        <begin position="102"/>
        <end position="117"/>
    </location>
</feature>
<protein>
    <submittedName>
        <fullName evidence="2">Uncharacterized protein</fullName>
    </submittedName>
</protein>
<organism evidence="2 3">
    <name type="scientific">Desulfonema limicola</name>
    <dbReference type="NCBI Taxonomy" id="45656"/>
    <lineage>
        <taxon>Bacteria</taxon>
        <taxon>Pseudomonadati</taxon>
        <taxon>Thermodesulfobacteriota</taxon>
        <taxon>Desulfobacteria</taxon>
        <taxon>Desulfobacterales</taxon>
        <taxon>Desulfococcaceae</taxon>
        <taxon>Desulfonema</taxon>
    </lineage>
</organism>
<name>A0A975BBP1_9BACT</name>
<proteinExistence type="predicted"/>
<dbReference type="RefSeq" id="WP_207688243.1">
    <property type="nucleotide sequence ID" value="NZ_CP061799.1"/>
</dbReference>
<evidence type="ECO:0000313" key="2">
    <source>
        <dbReference type="EMBL" id="QTA82299.1"/>
    </source>
</evidence>
<reference evidence="2" key="1">
    <citation type="journal article" date="2021" name="Microb. Physiol.">
        <title>Proteogenomic Insights into the Physiology of Marine, Sulfate-Reducing, Filamentous Desulfonema limicola and Desulfonema magnum.</title>
        <authorList>
            <person name="Schnaars V."/>
            <person name="Wohlbrand L."/>
            <person name="Scheve S."/>
            <person name="Hinrichs C."/>
            <person name="Reinhardt R."/>
            <person name="Rabus R."/>
        </authorList>
    </citation>
    <scope>NUCLEOTIDE SEQUENCE</scope>
    <source>
        <strain evidence="2">5ac10</strain>
    </source>
</reference>
<feature type="transmembrane region" description="Helical" evidence="1">
    <location>
        <begin position="27"/>
        <end position="47"/>
    </location>
</feature>
<feature type="transmembrane region" description="Helical" evidence="1">
    <location>
        <begin position="67"/>
        <end position="90"/>
    </location>
</feature>